<dbReference type="GO" id="GO:0016020">
    <property type="term" value="C:membrane"/>
    <property type="evidence" value="ECO:0007669"/>
    <property type="project" value="UniProtKB-SubCell"/>
</dbReference>
<evidence type="ECO:0000256" key="2">
    <source>
        <dbReference type="ARBA" id="ARBA00022448"/>
    </source>
</evidence>
<dbReference type="PANTHER" id="PTHR43791">
    <property type="entry name" value="PERMEASE-RELATED"/>
    <property type="match status" value="1"/>
</dbReference>
<name>M7TE75_EUTLA</name>
<accession>M7TE75</accession>
<organism evidence="8 9">
    <name type="scientific">Eutypa lata (strain UCR-EL1)</name>
    <name type="common">Grapevine dieback disease fungus</name>
    <name type="synonym">Eutypa armeniacae</name>
    <dbReference type="NCBI Taxonomy" id="1287681"/>
    <lineage>
        <taxon>Eukaryota</taxon>
        <taxon>Fungi</taxon>
        <taxon>Dikarya</taxon>
        <taxon>Ascomycota</taxon>
        <taxon>Pezizomycotina</taxon>
        <taxon>Sordariomycetes</taxon>
        <taxon>Xylariomycetidae</taxon>
        <taxon>Xylariales</taxon>
        <taxon>Diatrypaceae</taxon>
        <taxon>Eutypa</taxon>
    </lineage>
</organism>
<keyword evidence="2" id="KW-0813">Transport</keyword>
<evidence type="ECO:0000256" key="7">
    <source>
        <dbReference type="SAM" id="Phobius"/>
    </source>
</evidence>
<dbReference type="Gene3D" id="1.20.1250.20">
    <property type="entry name" value="MFS general substrate transporter like domains"/>
    <property type="match status" value="2"/>
</dbReference>
<dbReference type="GO" id="GO:0022857">
    <property type="term" value="F:transmembrane transporter activity"/>
    <property type="evidence" value="ECO:0007669"/>
    <property type="project" value="InterPro"/>
</dbReference>
<dbReference type="PANTHER" id="PTHR43791:SF29">
    <property type="entry name" value="MAJOR FACILITATOR SUPERFAMILY (MFS) PROFILE DOMAIN-CONTAINING PROTEIN"/>
    <property type="match status" value="1"/>
</dbReference>
<feature type="transmembrane region" description="Helical" evidence="7">
    <location>
        <begin position="516"/>
        <end position="534"/>
    </location>
</feature>
<keyword evidence="4 7" id="KW-1133">Transmembrane helix</keyword>
<evidence type="ECO:0000256" key="3">
    <source>
        <dbReference type="ARBA" id="ARBA00022692"/>
    </source>
</evidence>
<dbReference type="OMA" id="MANTIFK"/>
<dbReference type="FunFam" id="1.20.1250.20:FF:000106">
    <property type="entry name" value="MFS transporter, putative"/>
    <property type="match status" value="1"/>
</dbReference>
<keyword evidence="3 7" id="KW-0812">Transmembrane</keyword>
<dbReference type="Pfam" id="PF07690">
    <property type="entry name" value="MFS_1"/>
    <property type="match status" value="1"/>
</dbReference>
<dbReference type="EMBL" id="KB706289">
    <property type="protein sequence ID" value="EMR68211.1"/>
    <property type="molecule type" value="Genomic_DNA"/>
</dbReference>
<protein>
    <submittedName>
        <fullName evidence="8">Putative allantoate permease protein</fullName>
    </submittedName>
</protein>
<feature type="transmembrane region" description="Helical" evidence="7">
    <location>
        <begin position="276"/>
        <end position="295"/>
    </location>
</feature>
<feature type="transmembrane region" description="Helical" evidence="7">
    <location>
        <begin position="393"/>
        <end position="411"/>
    </location>
</feature>
<dbReference type="InterPro" id="IPR036259">
    <property type="entry name" value="MFS_trans_sf"/>
</dbReference>
<evidence type="ECO:0000256" key="6">
    <source>
        <dbReference type="SAM" id="MobiDB-lite"/>
    </source>
</evidence>
<feature type="transmembrane region" description="Helical" evidence="7">
    <location>
        <begin position="449"/>
        <end position="469"/>
    </location>
</feature>
<dbReference type="eggNOG" id="KOG2533">
    <property type="taxonomic scope" value="Eukaryota"/>
</dbReference>
<feature type="transmembrane region" description="Helical" evidence="7">
    <location>
        <begin position="211"/>
        <end position="231"/>
    </location>
</feature>
<dbReference type="KEGG" id="ela:UCREL1_4775"/>
<keyword evidence="9" id="KW-1185">Reference proteome</keyword>
<gene>
    <name evidence="8" type="ORF">UCREL1_4775</name>
</gene>
<dbReference type="InterPro" id="IPR011701">
    <property type="entry name" value="MFS"/>
</dbReference>
<evidence type="ECO:0000313" key="9">
    <source>
        <dbReference type="Proteomes" id="UP000012174"/>
    </source>
</evidence>
<comment type="subcellular location">
    <subcellularLocation>
        <location evidence="1">Membrane</location>
        <topology evidence="1">Multi-pass membrane protein</topology>
    </subcellularLocation>
</comment>
<dbReference type="AlphaFoldDB" id="M7TE75"/>
<dbReference type="FunFam" id="1.20.1250.20:FF:000247">
    <property type="entry name" value="MFS general substrate transporter"/>
    <property type="match status" value="1"/>
</dbReference>
<proteinExistence type="predicted"/>
<dbReference type="HOGENOM" id="CLU_001265_2_2_1"/>
<evidence type="ECO:0000256" key="1">
    <source>
        <dbReference type="ARBA" id="ARBA00004141"/>
    </source>
</evidence>
<evidence type="ECO:0000256" key="4">
    <source>
        <dbReference type="ARBA" id="ARBA00022989"/>
    </source>
</evidence>
<evidence type="ECO:0000256" key="5">
    <source>
        <dbReference type="ARBA" id="ARBA00023136"/>
    </source>
</evidence>
<dbReference type="SUPFAM" id="SSF103473">
    <property type="entry name" value="MFS general substrate transporter"/>
    <property type="match status" value="1"/>
</dbReference>
<dbReference type="OrthoDB" id="1935484at2759"/>
<feature type="transmembrane region" description="Helical" evidence="7">
    <location>
        <begin position="481"/>
        <end position="501"/>
    </location>
</feature>
<feature type="region of interest" description="Disordered" evidence="6">
    <location>
        <begin position="42"/>
        <end position="68"/>
    </location>
</feature>
<feature type="transmembrane region" description="Helical" evidence="7">
    <location>
        <begin position="243"/>
        <end position="264"/>
    </location>
</feature>
<dbReference type="Proteomes" id="UP000012174">
    <property type="component" value="Unassembled WGS sequence"/>
</dbReference>
<keyword evidence="5 7" id="KW-0472">Membrane</keyword>
<sequence>MSFSIPGVQADIDPIPVVAYVGGKDKNKNRSAQTTGELKFDDRDNYLSDSSGLEENGGDGNNHHPNPFEDPVVAARWKGVYEKAEYEARHVFDENLMWSKEEERKLVRKLDWHVCLWACIMFFSLQVDRNNLKQAIADNLLDDLGLTTDDYNTGNTVFLLSFLIAELPSQLVSKAIGPDRWIPIQICLWSIVAMFQCFLDGRSSFLATRALLGILEGGFIPDLVLWLSYFYTARELPIRLSYFWTSLSVTGIVTSLLAFVLLRLRGVAGWGGWRWLFLIEGLVTLTIGIASFFMMPASAVQTKTWFRPKGWFNDREVAIVVNRVLRDDPSKGDMHNRQAITPKRLWESMKDYDLWPLYVIGLLCYIPQSPPDKYITLTLRSIGFDALDTNLLTIPYCVLHIINLILITRLADWLNQRALVSMSQAIWTLPCIIALRWWPGLVDDQWGTFAVITVLLSYPYCHAIVVAWTSRNSNNVGTRSVSAALYNMSVQLGNIASSFIYRDDDKPYYHRGNTQLFAINIAAIAVFLLTKVYYDYRNKQRDRIWNAMTQEERENYTRNTTMEGSRRLDFRFAT</sequence>
<feature type="transmembrane region" description="Helical" evidence="7">
    <location>
        <begin position="418"/>
        <end position="437"/>
    </location>
</feature>
<reference evidence="9" key="1">
    <citation type="journal article" date="2013" name="Genome Announc.">
        <title>Draft genome sequence of the grapevine dieback fungus Eutypa lata UCR-EL1.</title>
        <authorList>
            <person name="Blanco-Ulate B."/>
            <person name="Rolshausen P.E."/>
            <person name="Cantu D."/>
        </authorList>
    </citation>
    <scope>NUCLEOTIDE SEQUENCE [LARGE SCALE GENOMIC DNA]</scope>
    <source>
        <strain evidence="9">UCR-EL1</strain>
    </source>
</reference>
<evidence type="ECO:0000313" key="8">
    <source>
        <dbReference type="EMBL" id="EMR68211.1"/>
    </source>
</evidence>